<feature type="transmembrane region" description="Helical" evidence="11">
    <location>
        <begin position="224"/>
        <end position="251"/>
    </location>
</feature>
<dbReference type="STRING" id="1359163.NLO413_0406"/>
<feature type="transmembrane region" description="Helical" evidence="11">
    <location>
        <begin position="100"/>
        <end position="133"/>
    </location>
</feature>
<evidence type="ECO:0000256" key="9">
    <source>
        <dbReference type="ARBA" id="ARBA00022989"/>
    </source>
</evidence>
<dbReference type="FunFam" id="1.20.120.1780:FF:000001">
    <property type="entry name" value="4-hydroxybenzoate octaprenyltransferase"/>
    <property type="match status" value="1"/>
</dbReference>
<keyword evidence="8 11" id="KW-0812">Transmembrane</keyword>
<evidence type="ECO:0000313" key="13">
    <source>
        <dbReference type="Proteomes" id="UP000033562"/>
    </source>
</evidence>
<accession>A0A0F3NMU7</accession>
<evidence type="ECO:0000313" key="12">
    <source>
        <dbReference type="EMBL" id="KJV69032.1"/>
    </source>
</evidence>
<dbReference type="Gene3D" id="1.20.120.1780">
    <property type="entry name" value="UbiA prenyltransferase"/>
    <property type="match status" value="1"/>
</dbReference>
<comment type="cofactor">
    <cofactor evidence="1 11">
        <name>Mg(2+)</name>
        <dbReference type="ChEBI" id="CHEBI:18420"/>
    </cofactor>
</comment>
<dbReference type="HAMAP" id="MF_01635">
    <property type="entry name" value="UbiA"/>
    <property type="match status" value="1"/>
</dbReference>
<name>A0A0F3NMU7_9RICK</name>
<dbReference type="PANTHER" id="PTHR11048">
    <property type="entry name" value="PRENYLTRANSFERASES"/>
    <property type="match status" value="1"/>
</dbReference>
<protein>
    <recommendedName>
        <fullName evidence="11">4-hydroxybenzoate octaprenyltransferase</fullName>
        <ecNumber evidence="11">2.5.1.39</ecNumber>
    </recommendedName>
    <alternativeName>
        <fullName evidence="11">4-HB polyprenyltransferase</fullName>
    </alternativeName>
</protein>
<dbReference type="PATRIC" id="fig|1359163.3.peg.396"/>
<keyword evidence="5 11" id="KW-0997">Cell inner membrane</keyword>
<dbReference type="Pfam" id="PF01040">
    <property type="entry name" value="UbiA"/>
    <property type="match status" value="1"/>
</dbReference>
<dbReference type="GO" id="GO:0008412">
    <property type="term" value="F:4-hydroxybenzoate polyprenyltransferase activity"/>
    <property type="evidence" value="ECO:0007669"/>
    <property type="project" value="UniProtKB-UniRule"/>
</dbReference>
<comment type="catalytic activity">
    <reaction evidence="11">
        <text>all-trans-octaprenyl diphosphate + 4-hydroxybenzoate = 4-hydroxy-3-(all-trans-octaprenyl)benzoate + diphosphate</text>
        <dbReference type="Rhea" id="RHEA:27782"/>
        <dbReference type="ChEBI" id="CHEBI:1617"/>
        <dbReference type="ChEBI" id="CHEBI:17879"/>
        <dbReference type="ChEBI" id="CHEBI:33019"/>
        <dbReference type="ChEBI" id="CHEBI:57711"/>
        <dbReference type="EC" id="2.5.1.39"/>
    </reaction>
</comment>
<comment type="similarity">
    <text evidence="3 11">Belongs to the UbiA prenyltransferase family.</text>
</comment>
<dbReference type="EMBL" id="LANX01000001">
    <property type="protein sequence ID" value="KJV69032.1"/>
    <property type="molecule type" value="Genomic_DNA"/>
</dbReference>
<dbReference type="FunFam" id="1.10.357.140:FF:000008">
    <property type="entry name" value="4-hydroxybenzoate octaprenyltransferase"/>
    <property type="match status" value="1"/>
</dbReference>
<dbReference type="Proteomes" id="UP000033562">
    <property type="component" value="Unassembled WGS sequence"/>
</dbReference>
<comment type="function">
    <text evidence="11">Catalyzes the prenylation of para-hydroxybenzoate (PHB) with an all-trans polyprenyl group. Mediates the second step in the final reaction sequence of ubiquinone-8 (UQ-8) biosynthesis, which is the condensation of the polyisoprenoid side chain with PHB, generating the first membrane-bound Q intermediate 3-octaprenyl-4-hydroxybenzoate.</text>
</comment>
<feature type="transmembrane region" description="Helical" evidence="11">
    <location>
        <begin position="46"/>
        <end position="71"/>
    </location>
</feature>
<gene>
    <name evidence="11" type="primary">ubiA</name>
    <name evidence="12" type="ORF">NLO413_0406</name>
</gene>
<dbReference type="EC" id="2.5.1.39" evidence="11"/>
<evidence type="ECO:0000256" key="8">
    <source>
        <dbReference type="ARBA" id="ARBA00022692"/>
    </source>
</evidence>
<feature type="transmembrane region" description="Helical" evidence="11">
    <location>
        <begin position="171"/>
        <end position="188"/>
    </location>
</feature>
<comment type="caution">
    <text evidence="12">The sequence shown here is derived from an EMBL/GenBank/DDBJ whole genome shotgun (WGS) entry which is preliminary data.</text>
</comment>
<dbReference type="RefSeq" id="WP_045808842.1">
    <property type="nucleotide sequence ID" value="NZ_LANX01000001.1"/>
</dbReference>
<keyword evidence="6 11" id="KW-0808">Transferase</keyword>
<dbReference type="PROSITE" id="PS00943">
    <property type="entry name" value="UBIA"/>
    <property type="match status" value="1"/>
</dbReference>
<keyword evidence="13" id="KW-1185">Reference proteome</keyword>
<keyword evidence="9 11" id="KW-1133">Transmembrane helix</keyword>
<dbReference type="GO" id="GO:0005886">
    <property type="term" value="C:plasma membrane"/>
    <property type="evidence" value="ECO:0007669"/>
    <property type="project" value="UniProtKB-SubCell"/>
</dbReference>
<comment type="pathway">
    <text evidence="11">Cofactor biosynthesis; ubiquinone biosynthesis.</text>
</comment>
<evidence type="ECO:0000256" key="7">
    <source>
        <dbReference type="ARBA" id="ARBA00022688"/>
    </source>
</evidence>
<keyword evidence="10 11" id="KW-0472">Membrane</keyword>
<organism evidence="12 13">
    <name type="scientific">Candidatus Neoehrlichia procyonis str. RAC413</name>
    <dbReference type="NCBI Taxonomy" id="1359163"/>
    <lineage>
        <taxon>Bacteria</taxon>
        <taxon>Pseudomonadati</taxon>
        <taxon>Pseudomonadota</taxon>
        <taxon>Alphaproteobacteria</taxon>
        <taxon>Rickettsiales</taxon>
        <taxon>Anaplasmataceae</taxon>
        <taxon>Candidatus Neoehrlichia</taxon>
    </lineage>
</organism>
<keyword evidence="11" id="KW-0460">Magnesium</keyword>
<evidence type="ECO:0000256" key="2">
    <source>
        <dbReference type="ARBA" id="ARBA00004141"/>
    </source>
</evidence>
<dbReference type="OrthoDB" id="9782418at2"/>
<evidence type="ECO:0000256" key="6">
    <source>
        <dbReference type="ARBA" id="ARBA00022679"/>
    </source>
</evidence>
<dbReference type="UniPathway" id="UPA00232"/>
<dbReference type="InterPro" id="IPR030470">
    <property type="entry name" value="UbiA_prenylTrfase_CS"/>
</dbReference>
<dbReference type="InterPro" id="IPR000537">
    <property type="entry name" value="UbiA_prenyltransferase"/>
</dbReference>
<sequence>MINKLKTIDYRTYYSLLRLDSAKIVLLALFPACSSVVLVSNGLISGIYYCILNAIGAFIMRPAGCIINDIFDKNIDSRVERTKNRPLANNTLTVVQAIKVLLILLMIACMILSLTNILTFYISIFFAIIIVLYPLGKRYFWYPQVILGIVFNSGVLIGCTMVVNRFSFKSILLYIGCIFWTIGYDTIYSHQDKRDDAEIGLRSTALKFGENTRFFIGKLYTMTVTMWICMGIISSLNYIFYLAISVIMGIFYYQYKKSDFDDPEKCMRMFKVNIYVGALLFFGICFGKLKLL</sequence>
<keyword evidence="7 11" id="KW-0831">Ubiquinone biosynthesis</keyword>
<feature type="transmembrane region" description="Helical" evidence="11">
    <location>
        <begin position="139"/>
        <end position="159"/>
    </location>
</feature>
<evidence type="ECO:0000256" key="4">
    <source>
        <dbReference type="ARBA" id="ARBA00022475"/>
    </source>
</evidence>
<evidence type="ECO:0000256" key="3">
    <source>
        <dbReference type="ARBA" id="ARBA00005985"/>
    </source>
</evidence>
<proteinExistence type="inferred from homology"/>
<comment type="subcellular location">
    <subcellularLocation>
        <location evidence="11">Cell inner membrane</location>
        <topology evidence="11">Multi-pass membrane protein</topology>
    </subcellularLocation>
    <subcellularLocation>
        <location evidence="2">Membrane</location>
        <topology evidence="2">Multi-pass membrane protein</topology>
    </subcellularLocation>
</comment>
<dbReference type="GO" id="GO:0006744">
    <property type="term" value="P:ubiquinone biosynthetic process"/>
    <property type="evidence" value="ECO:0007669"/>
    <property type="project" value="UniProtKB-UniRule"/>
</dbReference>
<feature type="transmembrane region" description="Helical" evidence="11">
    <location>
        <begin position="21"/>
        <end position="40"/>
    </location>
</feature>
<keyword evidence="4 11" id="KW-1003">Cell membrane</keyword>
<evidence type="ECO:0000256" key="5">
    <source>
        <dbReference type="ARBA" id="ARBA00022519"/>
    </source>
</evidence>
<evidence type="ECO:0000256" key="11">
    <source>
        <dbReference type="HAMAP-Rule" id="MF_01635"/>
    </source>
</evidence>
<evidence type="ECO:0000256" key="10">
    <source>
        <dbReference type="ARBA" id="ARBA00023136"/>
    </source>
</evidence>
<dbReference type="InterPro" id="IPR039653">
    <property type="entry name" value="Prenyltransferase"/>
</dbReference>
<dbReference type="AlphaFoldDB" id="A0A0F3NMU7"/>
<dbReference type="PANTHER" id="PTHR11048:SF28">
    <property type="entry name" value="4-HYDROXYBENZOATE POLYPRENYLTRANSFERASE, MITOCHONDRIAL"/>
    <property type="match status" value="1"/>
</dbReference>
<dbReference type="CDD" id="cd13959">
    <property type="entry name" value="PT_UbiA_COQ2"/>
    <property type="match status" value="1"/>
</dbReference>
<dbReference type="InterPro" id="IPR044878">
    <property type="entry name" value="UbiA_sf"/>
</dbReference>
<dbReference type="Gene3D" id="1.10.357.140">
    <property type="entry name" value="UbiA prenyltransferase"/>
    <property type="match status" value="1"/>
</dbReference>
<dbReference type="InterPro" id="IPR006370">
    <property type="entry name" value="HB_polyprenyltransferase-like"/>
</dbReference>
<evidence type="ECO:0000256" key="1">
    <source>
        <dbReference type="ARBA" id="ARBA00001946"/>
    </source>
</evidence>
<reference evidence="12 13" key="1">
    <citation type="submission" date="2015-02" db="EMBL/GenBank/DDBJ databases">
        <title>Genome Sequencing of Rickettsiales.</title>
        <authorList>
            <person name="Daugherty S.C."/>
            <person name="Su Q."/>
            <person name="Abolude K."/>
            <person name="Beier-Sexton M."/>
            <person name="Carlyon J.A."/>
            <person name="Carter R."/>
            <person name="Day N.P."/>
            <person name="Dumler S.J."/>
            <person name="Dyachenko V."/>
            <person name="Godinez A."/>
            <person name="Kurtti T.J."/>
            <person name="Lichay M."/>
            <person name="Mullins K.E."/>
            <person name="Ott S."/>
            <person name="Pappas-Brown V."/>
            <person name="Paris D.H."/>
            <person name="Patel P."/>
            <person name="Richards A.L."/>
            <person name="Sadzewicz L."/>
            <person name="Sears K."/>
            <person name="Seidman D."/>
            <person name="Sengamalay N."/>
            <person name="Stenos J."/>
            <person name="Tallon L.J."/>
            <person name="Vincent G."/>
            <person name="Fraser C.M."/>
            <person name="Munderloh U."/>
            <person name="Dunning-Hotopp J.C."/>
        </authorList>
    </citation>
    <scope>NUCLEOTIDE SEQUENCE [LARGE SCALE GENOMIC DNA]</scope>
    <source>
        <strain evidence="12 13">RAC413</strain>
    </source>
</reference>
<feature type="transmembrane region" description="Helical" evidence="11">
    <location>
        <begin position="272"/>
        <end position="289"/>
    </location>
</feature>